<reference evidence="3 4" key="1">
    <citation type="journal article" date="2019" name="Genome Biol. Evol.">
        <title>Insights into the evolution of the New World diploid cottons (Gossypium, subgenus Houzingenia) based on genome sequencing.</title>
        <authorList>
            <person name="Grover C.E."/>
            <person name="Arick M.A. 2nd"/>
            <person name="Thrash A."/>
            <person name="Conover J.L."/>
            <person name="Sanders W.S."/>
            <person name="Peterson D.G."/>
            <person name="Frelichowski J.E."/>
            <person name="Scheffler J.A."/>
            <person name="Scheffler B.E."/>
            <person name="Wendel J.F."/>
        </authorList>
    </citation>
    <scope>NUCLEOTIDE SEQUENCE [LARGE SCALE GENOMIC DNA]</scope>
    <source>
        <strain evidence="3">57</strain>
        <tissue evidence="3">Leaf</tissue>
    </source>
</reference>
<dbReference type="Proteomes" id="UP000593573">
    <property type="component" value="Unassembled WGS sequence"/>
</dbReference>
<dbReference type="Pfam" id="PF14111">
    <property type="entry name" value="DUF4283"/>
    <property type="match status" value="1"/>
</dbReference>
<keyword evidence="4" id="KW-1185">Reference proteome</keyword>
<dbReference type="Pfam" id="PF14392">
    <property type="entry name" value="zf-CCHC_4"/>
    <property type="match status" value="1"/>
</dbReference>
<evidence type="ECO:0000313" key="4">
    <source>
        <dbReference type="Proteomes" id="UP000593573"/>
    </source>
</evidence>
<dbReference type="InterPro" id="IPR040256">
    <property type="entry name" value="At4g02000-like"/>
</dbReference>
<dbReference type="AlphaFoldDB" id="A0A7J8USU5"/>
<evidence type="ECO:0000259" key="1">
    <source>
        <dbReference type="Pfam" id="PF14111"/>
    </source>
</evidence>
<evidence type="ECO:0000313" key="3">
    <source>
        <dbReference type="EMBL" id="MBA0653503.1"/>
    </source>
</evidence>
<comment type="caution">
    <text evidence="3">The sequence shown here is derived from an EMBL/GenBank/DDBJ whole genome shotgun (WGS) entry which is preliminary data.</text>
</comment>
<dbReference type="OrthoDB" id="1001312at2759"/>
<protein>
    <recommendedName>
        <fullName evidence="5">DUF4283 domain-containing protein</fullName>
    </recommendedName>
</protein>
<proteinExistence type="predicted"/>
<accession>A0A7J8USU5</accession>
<feature type="domain" description="Zinc knuckle CX2CX4HX4C" evidence="2">
    <location>
        <begin position="170"/>
        <end position="217"/>
    </location>
</feature>
<dbReference type="InterPro" id="IPR025836">
    <property type="entry name" value="Zn_knuckle_CX2CX4HX4C"/>
</dbReference>
<sequence length="320" mass="37022">IEKDLADLSLDDEEEEILQAHGQIGSVVEDTKFCLVGCFLTASVIHFPTMRNTMTNLWHLVKGVQISDLGEKRFLFKFFHEIDMERVVNETPWTFNNHFLMIHCLEKGEDSLKAPLIFSYFWIQIHDVPQGFRSEAMARQLGDFLGKLVKYDNASLGKGFWNFLRVRVCLDVCRPLKMEKKVMFSPKNYGYVTFKYERLTLFYFFCGYLRHDDSFCSARMPLRVEGRKGNSVEKHNFGRQNWGELDEGISTTSIDPILAMDHDLKESAIERGKEKKWAKRESDVCTIKTNMGSLVVREEKGIGRNYLLSTIAKGQANRSQ</sequence>
<dbReference type="PANTHER" id="PTHR31286:SF153">
    <property type="entry name" value="DUF4283 DOMAIN PROTEIN"/>
    <property type="match status" value="1"/>
</dbReference>
<dbReference type="EMBL" id="JABFAB010000007">
    <property type="protein sequence ID" value="MBA0653503.1"/>
    <property type="molecule type" value="Genomic_DNA"/>
</dbReference>
<dbReference type="InterPro" id="IPR025558">
    <property type="entry name" value="DUF4283"/>
</dbReference>
<evidence type="ECO:0008006" key="5">
    <source>
        <dbReference type="Google" id="ProtNLM"/>
    </source>
</evidence>
<gene>
    <name evidence="3" type="ORF">Goklo_020669</name>
</gene>
<feature type="non-terminal residue" evidence="3">
    <location>
        <position position="1"/>
    </location>
</feature>
<dbReference type="PANTHER" id="PTHR31286">
    <property type="entry name" value="GLYCINE-RICH CELL WALL STRUCTURAL PROTEIN 1.8-LIKE"/>
    <property type="match status" value="1"/>
</dbReference>
<name>A0A7J8USU5_9ROSI</name>
<evidence type="ECO:0000259" key="2">
    <source>
        <dbReference type="Pfam" id="PF14392"/>
    </source>
</evidence>
<organism evidence="3 4">
    <name type="scientific">Gossypium klotzschianum</name>
    <dbReference type="NCBI Taxonomy" id="34286"/>
    <lineage>
        <taxon>Eukaryota</taxon>
        <taxon>Viridiplantae</taxon>
        <taxon>Streptophyta</taxon>
        <taxon>Embryophyta</taxon>
        <taxon>Tracheophyta</taxon>
        <taxon>Spermatophyta</taxon>
        <taxon>Magnoliopsida</taxon>
        <taxon>eudicotyledons</taxon>
        <taxon>Gunneridae</taxon>
        <taxon>Pentapetalae</taxon>
        <taxon>rosids</taxon>
        <taxon>malvids</taxon>
        <taxon>Malvales</taxon>
        <taxon>Malvaceae</taxon>
        <taxon>Malvoideae</taxon>
        <taxon>Gossypium</taxon>
    </lineage>
</organism>
<feature type="domain" description="DUF4283" evidence="1">
    <location>
        <begin position="29"/>
        <end position="107"/>
    </location>
</feature>